<sequence>MLQMTPIVAGTTMRRSFASSDGAGKKHLATFLSNNETAPKTKIDMKACKTSMNLSLYLAASSGESSTGASIIHKPLKVTIPYRTLPLASLKLSVKHKRKQARPHRAKRPDVRVWLVMERHWPSCVKIGDRIWNVRTEPVGRSLAKCAVPLNVFLMAFCPGVFSGFCSTFSKKGSAISAPSCTNTLISMASIHLQFPSLFLNCIKISSKVVNTLRDRINNIFNSLIWRIELVPSKNLRSILYTHYSHKRVLSPARRMCLPCVEPQKKPQLPCSSTVSRSGSFGGGSCGGGSPTGFSG</sequence>
<name>A0ACC4ANA1_POPAL</name>
<protein>
    <submittedName>
        <fullName evidence="1">Uncharacterized protein</fullName>
    </submittedName>
</protein>
<gene>
    <name evidence="1" type="ORF">D5086_030018</name>
</gene>
<evidence type="ECO:0000313" key="1">
    <source>
        <dbReference type="EMBL" id="KAL3567367.1"/>
    </source>
</evidence>
<organism evidence="1 2">
    <name type="scientific">Populus alba</name>
    <name type="common">White poplar</name>
    <dbReference type="NCBI Taxonomy" id="43335"/>
    <lineage>
        <taxon>Eukaryota</taxon>
        <taxon>Viridiplantae</taxon>
        <taxon>Streptophyta</taxon>
        <taxon>Embryophyta</taxon>
        <taxon>Tracheophyta</taxon>
        <taxon>Spermatophyta</taxon>
        <taxon>Magnoliopsida</taxon>
        <taxon>eudicotyledons</taxon>
        <taxon>Gunneridae</taxon>
        <taxon>Pentapetalae</taxon>
        <taxon>rosids</taxon>
        <taxon>fabids</taxon>
        <taxon>Malpighiales</taxon>
        <taxon>Salicaceae</taxon>
        <taxon>Saliceae</taxon>
        <taxon>Populus</taxon>
    </lineage>
</organism>
<dbReference type="Proteomes" id="UP000309997">
    <property type="component" value="Unassembled WGS sequence"/>
</dbReference>
<evidence type="ECO:0000313" key="2">
    <source>
        <dbReference type="Proteomes" id="UP000309997"/>
    </source>
</evidence>
<reference evidence="1 2" key="1">
    <citation type="journal article" date="2024" name="Plant Biotechnol. J.">
        <title>Genome and CRISPR/Cas9 system of a widespread forest tree (Populus alba) in the world.</title>
        <authorList>
            <person name="Liu Y.J."/>
            <person name="Jiang P.F."/>
            <person name="Han X.M."/>
            <person name="Li X.Y."/>
            <person name="Wang H.M."/>
            <person name="Wang Y.J."/>
            <person name="Wang X.X."/>
            <person name="Zeng Q.Y."/>
        </authorList>
    </citation>
    <scope>NUCLEOTIDE SEQUENCE [LARGE SCALE GENOMIC DNA]</scope>
    <source>
        <strain evidence="2">cv. PAL-ZL1</strain>
    </source>
</reference>
<proteinExistence type="predicted"/>
<accession>A0ACC4ANA1</accession>
<dbReference type="EMBL" id="RCHU02000017">
    <property type="protein sequence ID" value="KAL3567367.1"/>
    <property type="molecule type" value="Genomic_DNA"/>
</dbReference>
<keyword evidence="2" id="KW-1185">Reference proteome</keyword>
<comment type="caution">
    <text evidence="1">The sequence shown here is derived from an EMBL/GenBank/DDBJ whole genome shotgun (WGS) entry which is preliminary data.</text>
</comment>